<protein>
    <submittedName>
        <fullName evidence="1">Uncharacterized protein</fullName>
    </submittedName>
</protein>
<name>A0A1X7TQI2_AMPQE</name>
<sequence length="35" mass="3916">MEMCFFKTCSLNNSAGSKSSSKLINAKFRKVLCQI</sequence>
<accession>A0A1X7TQI2</accession>
<reference evidence="1" key="1">
    <citation type="submission" date="2017-05" db="UniProtKB">
        <authorList>
            <consortium name="EnsemblMetazoa"/>
        </authorList>
    </citation>
    <scope>IDENTIFICATION</scope>
</reference>
<dbReference type="AlphaFoldDB" id="A0A1X7TQI2"/>
<organism evidence="1">
    <name type="scientific">Amphimedon queenslandica</name>
    <name type="common">Sponge</name>
    <dbReference type="NCBI Taxonomy" id="400682"/>
    <lineage>
        <taxon>Eukaryota</taxon>
        <taxon>Metazoa</taxon>
        <taxon>Porifera</taxon>
        <taxon>Demospongiae</taxon>
        <taxon>Heteroscleromorpha</taxon>
        <taxon>Haplosclerida</taxon>
        <taxon>Niphatidae</taxon>
        <taxon>Amphimedon</taxon>
    </lineage>
</organism>
<dbReference type="EnsemblMetazoa" id="Aqu2.1.17209_001">
    <property type="protein sequence ID" value="Aqu2.1.17209_001"/>
    <property type="gene ID" value="Aqu2.1.17209"/>
</dbReference>
<evidence type="ECO:0000313" key="1">
    <source>
        <dbReference type="EnsemblMetazoa" id="Aqu2.1.17209_001"/>
    </source>
</evidence>
<proteinExistence type="predicted"/>
<dbReference type="InParanoid" id="A0A1X7TQI2"/>